<proteinExistence type="predicted"/>
<evidence type="ECO:0000256" key="1">
    <source>
        <dbReference type="SAM" id="SignalP"/>
    </source>
</evidence>
<dbReference type="AlphaFoldDB" id="A0A1R3XGM4"/>
<organism evidence="2 3">
    <name type="scientific">Pontibacter indicus</name>
    <dbReference type="NCBI Taxonomy" id="1317125"/>
    <lineage>
        <taxon>Bacteria</taxon>
        <taxon>Pseudomonadati</taxon>
        <taxon>Bacteroidota</taxon>
        <taxon>Cytophagia</taxon>
        <taxon>Cytophagales</taxon>
        <taxon>Hymenobacteraceae</taxon>
        <taxon>Pontibacter</taxon>
    </lineage>
</organism>
<accession>A0A1R3XGM4</accession>
<gene>
    <name evidence="2" type="ORF">SAMN05444128_2289</name>
</gene>
<dbReference type="Proteomes" id="UP000187181">
    <property type="component" value="Unassembled WGS sequence"/>
</dbReference>
<protein>
    <submittedName>
        <fullName evidence="2">Uncharacterized protein</fullName>
    </submittedName>
</protein>
<sequence>MKKLLLVCLLLCSVTAWAQKKEVKFQVRFTPNTAYATTVSTYSKSVLNFEGSPEQMAEIEKEITLPFVIENRNEMVATTSTGALQEDKSIPATIVYGKAISTSKNNGKETVVENPVSGLVAKGRYSEESKFVIDTLISDKLTAELENTIRYMLENVQNQIVFPADPMKVGDTFEQRVPMSMPVTGSDPIHMVIITNYKLKNIKGNIAHFDINQTVTLDMVAQGTNIAASGTGTGSSEFDIKNSFITKYESDLKMSLTADVNNVKIITSVNTQSKQHVKIN</sequence>
<dbReference type="EMBL" id="FTPP01000002">
    <property type="protein sequence ID" value="SIT90426.1"/>
    <property type="molecule type" value="Genomic_DNA"/>
</dbReference>
<evidence type="ECO:0000313" key="2">
    <source>
        <dbReference type="EMBL" id="SIT90426.1"/>
    </source>
</evidence>
<feature type="signal peptide" evidence="1">
    <location>
        <begin position="1"/>
        <end position="18"/>
    </location>
</feature>
<name>A0A1R3XGM4_9BACT</name>
<evidence type="ECO:0000313" key="3">
    <source>
        <dbReference type="Proteomes" id="UP000187181"/>
    </source>
</evidence>
<keyword evidence="1" id="KW-0732">Signal</keyword>
<dbReference type="OrthoDB" id="1376102at2"/>
<dbReference type="RefSeq" id="WP_076668950.1">
    <property type="nucleotide sequence ID" value="NZ_FTPP01000002.1"/>
</dbReference>
<feature type="chain" id="PRO_5012593802" evidence="1">
    <location>
        <begin position="19"/>
        <end position="280"/>
    </location>
</feature>
<dbReference type="STRING" id="1317125.SAMN05444128_2289"/>
<keyword evidence="3" id="KW-1185">Reference proteome</keyword>
<reference evidence="3" key="1">
    <citation type="submission" date="2017-01" db="EMBL/GenBank/DDBJ databases">
        <authorList>
            <person name="Varghese N."/>
            <person name="Submissions S."/>
        </authorList>
    </citation>
    <scope>NUCLEOTIDE SEQUENCE [LARGE SCALE GENOMIC DNA]</scope>
    <source>
        <strain evidence="3">LP100</strain>
    </source>
</reference>